<feature type="coiled-coil region" evidence="1">
    <location>
        <begin position="111"/>
        <end position="159"/>
    </location>
</feature>
<keyword evidence="2" id="KW-1133">Transmembrane helix</keyword>
<keyword evidence="5" id="KW-1185">Reference proteome</keyword>
<dbReference type="OrthoDB" id="5645220at2"/>
<protein>
    <recommendedName>
        <fullName evidence="3">Multidrug resistance protein MdtA-like C-terminal permuted SH3 domain-containing protein</fullName>
    </recommendedName>
</protein>
<keyword evidence="1" id="KW-0175">Coiled coil</keyword>
<keyword evidence="2" id="KW-0472">Membrane</keyword>
<dbReference type="KEGG" id="lal:AT746_17390"/>
<evidence type="ECO:0000313" key="4">
    <source>
        <dbReference type="EMBL" id="ALS99861.1"/>
    </source>
</evidence>
<dbReference type="AlphaFoldDB" id="A0A0U3BE14"/>
<dbReference type="EMBL" id="CP013650">
    <property type="protein sequence ID" value="ALS99861.1"/>
    <property type="molecule type" value="Genomic_DNA"/>
</dbReference>
<evidence type="ECO:0000313" key="5">
    <source>
        <dbReference type="Proteomes" id="UP000068447"/>
    </source>
</evidence>
<dbReference type="PANTHER" id="PTHR30469:SF33">
    <property type="entry name" value="SLR1207 PROTEIN"/>
    <property type="match status" value="1"/>
</dbReference>
<dbReference type="GO" id="GO:0015562">
    <property type="term" value="F:efflux transmembrane transporter activity"/>
    <property type="evidence" value="ECO:0007669"/>
    <property type="project" value="TreeGrafter"/>
</dbReference>
<dbReference type="Pfam" id="PF25967">
    <property type="entry name" value="RND-MFP_C"/>
    <property type="match status" value="1"/>
</dbReference>
<dbReference type="Proteomes" id="UP000068447">
    <property type="component" value="Chromosome"/>
</dbReference>
<dbReference type="Gene3D" id="2.40.50.100">
    <property type="match status" value="1"/>
</dbReference>
<organism evidence="4 5">
    <name type="scientific">Lacimicrobium alkaliphilum</name>
    <dbReference type="NCBI Taxonomy" id="1526571"/>
    <lineage>
        <taxon>Bacteria</taxon>
        <taxon>Pseudomonadati</taxon>
        <taxon>Pseudomonadota</taxon>
        <taxon>Gammaproteobacteria</taxon>
        <taxon>Alteromonadales</taxon>
        <taxon>Alteromonadaceae</taxon>
        <taxon>Lacimicrobium</taxon>
    </lineage>
</organism>
<dbReference type="Gene3D" id="2.40.30.170">
    <property type="match status" value="1"/>
</dbReference>
<evidence type="ECO:0000256" key="1">
    <source>
        <dbReference type="SAM" id="Coils"/>
    </source>
</evidence>
<name>A0A0U3BE14_9ALTE</name>
<dbReference type="STRING" id="1526571.AT746_17390"/>
<feature type="transmembrane region" description="Helical" evidence="2">
    <location>
        <begin position="9"/>
        <end position="29"/>
    </location>
</feature>
<dbReference type="SUPFAM" id="SSF111369">
    <property type="entry name" value="HlyD-like secretion proteins"/>
    <property type="match status" value="1"/>
</dbReference>
<evidence type="ECO:0000256" key="2">
    <source>
        <dbReference type="SAM" id="Phobius"/>
    </source>
</evidence>
<proteinExistence type="predicted"/>
<dbReference type="GO" id="GO:1990281">
    <property type="term" value="C:efflux pump complex"/>
    <property type="evidence" value="ECO:0007669"/>
    <property type="project" value="TreeGrafter"/>
</dbReference>
<gene>
    <name evidence="4" type="ORF">AT746_17390</name>
</gene>
<dbReference type="Gene3D" id="1.10.287.470">
    <property type="entry name" value="Helix hairpin bin"/>
    <property type="match status" value="1"/>
</dbReference>
<evidence type="ECO:0000259" key="3">
    <source>
        <dbReference type="Pfam" id="PF25967"/>
    </source>
</evidence>
<reference evidence="4 5" key="1">
    <citation type="submission" date="2015-12" db="EMBL/GenBank/DDBJ databases">
        <title>Complete genome of Lacimicrobium alkaliphilum KCTC 32984.</title>
        <authorList>
            <person name="Kim S.-G."/>
            <person name="Lee Y.-J."/>
        </authorList>
    </citation>
    <scope>NUCLEOTIDE SEQUENCE [LARGE SCALE GENOMIC DNA]</scope>
    <source>
        <strain evidence="4 5">YelD216</strain>
    </source>
</reference>
<sequence length="450" mass="50307">MALLDSKRLNVLAGLLVGIVLITVFIITAQSPTRLTPERSVTEVQVIEARSLPFRIEARGQGVARPSQSWQAIANVEGEIVERHPELEDGAMLVEGTRLLVVDPSRYKLAIADARADLQGLQTELDKLDAEEANISRLLELEKERLDLSEHELSRIEKLFLSGTVARATVDEQKRFTLSLRQAVVSLENSLAMLPIRREKARAQYERSSVRLAQAQRDLEDTVFVAPYDLRVGPVNVELHQFVSRGKNLFEVDNLAAVEVEARIPFSMMRRLLGHATTPTGNSQRIQERIDFSLLDAEIELVGAEDVRWQGKVIHVANGLEPKTRSVRVVVRVDAPYQEIHPLERPPLQRDAYTKVRISKMSNKPLLAIPASSVVQGKVMVVGKDNQLEHRSVEVAFEQRDLFVIREGLSPGELVIVDKISPAIEGMLLAPLRDHSLEEYVTAQAIGIRP</sequence>
<feature type="domain" description="Multidrug resistance protein MdtA-like C-terminal permuted SH3" evidence="3">
    <location>
        <begin position="375"/>
        <end position="421"/>
    </location>
</feature>
<accession>A0A0U3BE14</accession>
<dbReference type="InterPro" id="IPR058627">
    <property type="entry name" value="MdtA-like_C"/>
</dbReference>
<dbReference type="Gene3D" id="2.40.420.20">
    <property type="match status" value="1"/>
</dbReference>
<keyword evidence="2" id="KW-0812">Transmembrane</keyword>
<dbReference type="RefSeq" id="WP_062483040.1">
    <property type="nucleotide sequence ID" value="NZ_CP013650.1"/>
</dbReference>
<dbReference type="PANTHER" id="PTHR30469">
    <property type="entry name" value="MULTIDRUG RESISTANCE PROTEIN MDTA"/>
    <property type="match status" value="1"/>
</dbReference>